<evidence type="ECO:0000256" key="2">
    <source>
        <dbReference type="ARBA" id="ARBA00009012"/>
    </source>
</evidence>
<dbReference type="EMBL" id="JAOPGA020000950">
    <property type="protein sequence ID" value="KAL0483366.1"/>
    <property type="molecule type" value="Genomic_DNA"/>
</dbReference>
<comment type="caution">
    <text evidence="8">The sequence shown here is derived from an EMBL/GenBank/DDBJ whole genome shotgun (WGS) entry which is preliminary data.</text>
</comment>
<keyword evidence="7" id="KW-0732">Signal</keyword>
<reference evidence="8 9" key="1">
    <citation type="submission" date="2024-03" db="EMBL/GenBank/DDBJ databases">
        <title>The Acrasis kona genome and developmental transcriptomes reveal deep origins of eukaryotic multicellular pathways.</title>
        <authorList>
            <person name="Sheikh S."/>
            <person name="Fu C.-J."/>
            <person name="Brown M.W."/>
            <person name="Baldauf S.L."/>
        </authorList>
    </citation>
    <scope>NUCLEOTIDE SEQUENCE [LARGE SCALE GENOMIC DNA]</scope>
    <source>
        <strain evidence="8 9">ATCC MYA-3509</strain>
    </source>
</reference>
<evidence type="ECO:0000256" key="1">
    <source>
        <dbReference type="ARBA" id="ARBA00004141"/>
    </source>
</evidence>
<dbReference type="PANTHER" id="PTHR13353:SF5">
    <property type="entry name" value="TRANSMEMBRANE PROTEIN 19"/>
    <property type="match status" value="1"/>
</dbReference>
<dbReference type="PANTHER" id="PTHR13353">
    <property type="entry name" value="TRANSMEMBRANE PROTEIN 19"/>
    <property type="match status" value="1"/>
</dbReference>
<keyword evidence="4 6" id="KW-1133">Transmembrane helix</keyword>
<keyword evidence="5 6" id="KW-0472">Membrane</keyword>
<dbReference type="AlphaFoldDB" id="A0AAW2Z3P3"/>
<feature type="chain" id="PRO_5043811479" description="Transmembrane protein 19" evidence="7">
    <location>
        <begin position="20"/>
        <end position="288"/>
    </location>
</feature>
<feature type="transmembrane region" description="Helical" evidence="6">
    <location>
        <begin position="270"/>
        <end position="287"/>
    </location>
</feature>
<feature type="transmembrane region" description="Helical" evidence="6">
    <location>
        <begin position="90"/>
        <end position="108"/>
    </location>
</feature>
<comment type="subcellular location">
    <subcellularLocation>
        <location evidence="1">Membrane</location>
        <topology evidence="1">Multi-pass membrane protein</topology>
    </subcellularLocation>
</comment>
<comment type="similarity">
    <text evidence="2">Belongs to the TMEM19 family.</text>
</comment>
<evidence type="ECO:0000313" key="8">
    <source>
        <dbReference type="EMBL" id="KAL0483366.1"/>
    </source>
</evidence>
<proteinExistence type="inferred from homology"/>
<evidence type="ECO:0000256" key="7">
    <source>
        <dbReference type="SAM" id="SignalP"/>
    </source>
</evidence>
<keyword evidence="9" id="KW-1185">Reference proteome</keyword>
<evidence type="ECO:0000256" key="4">
    <source>
        <dbReference type="ARBA" id="ARBA00022989"/>
    </source>
</evidence>
<evidence type="ECO:0000313" key="9">
    <source>
        <dbReference type="Proteomes" id="UP001431209"/>
    </source>
</evidence>
<evidence type="ECO:0000256" key="5">
    <source>
        <dbReference type="ARBA" id="ARBA00023136"/>
    </source>
</evidence>
<gene>
    <name evidence="8" type="ORF">AKO1_014649</name>
</gene>
<dbReference type="InterPro" id="IPR002794">
    <property type="entry name" value="DUF92_TMEM19"/>
</dbReference>
<feature type="transmembrane region" description="Helical" evidence="6">
    <location>
        <begin position="35"/>
        <end position="59"/>
    </location>
</feature>
<feature type="transmembrane region" description="Helical" evidence="6">
    <location>
        <begin position="173"/>
        <end position="201"/>
    </location>
</feature>
<dbReference type="GO" id="GO:0016020">
    <property type="term" value="C:membrane"/>
    <property type="evidence" value="ECO:0007669"/>
    <property type="project" value="UniProtKB-SubCell"/>
</dbReference>
<evidence type="ECO:0008006" key="10">
    <source>
        <dbReference type="Google" id="ProtNLM"/>
    </source>
</evidence>
<evidence type="ECO:0000256" key="6">
    <source>
        <dbReference type="SAM" id="Phobius"/>
    </source>
</evidence>
<feature type="signal peptide" evidence="7">
    <location>
        <begin position="1"/>
        <end position="19"/>
    </location>
</feature>
<organism evidence="8 9">
    <name type="scientific">Acrasis kona</name>
    <dbReference type="NCBI Taxonomy" id="1008807"/>
    <lineage>
        <taxon>Eukaryota</taxon>
        <taxon>Discoba</taxon>
        <taxon>Heterolobosea</taxon>
        <taxon>Tetramitia</taxon>
        <taxon>Eutetramitia</taxon>
        <taxon>Acrasidae</taxon>
        <taxon>Acrasis</taxon>
    </lineage>
</organism>
<evidence type="ECO:0000256" key="3">
    <source>
        <dbReference type="ARBA" id="ARBA00022692"/>
    </source>
</evidence>
<name>A0AAW2Z3P3_9EUKA</name>
<sequence length="288" mass="30786">MVANLISLGFSFLCACAIAINGKKKKSLDSSGALGALIVGTVTLYSGIAFAFVLLFFFYTSSKFTKYKAEIKKKIEADYKEGGSRNWEQVVANGGFTTSLCVIFLIAIEDQRFVFDGSQPLKTFLISCFLGSYCCNCADTWASELGVLSKSKPRYILNPFKEVPAGTNGGVSLLGYGASLAAGISNGLVLWLITSLTILLSPTNITNSPQYHVVTLCVMSCLLGTTIDSIFGAVFEYSGVDKLGRVHGIKAGQVEHISGWPILSGNHTNFLSGVITGIVTGFISLYLI</sequence>
<dbReference type="Proteomes" id="UP001431209">
    <property type="component" value="Unassembled WGS sequence"/>
</dbReference>
<dbReference type="Pfam" id="PF01940">
    <property type="entry name" value="DUF92"/>
    <property type="match status" value="1"/>
</dbReference>
<keyword evidence="3 6" id="KW-0812">Transmembrane</keyword>
<feature type="transmembrane region" description="Helical" evidence="6">
    <location>
        <begin position="213"/>
        <end position="235"/>
    </location>
</feature>
<accession>A0AAW2Z3P3</accession>
<protein>
    <recommendedName>
        <fullName evidence="10">Transmembrane protein 19</fullName>
    </recommendedName>
</protein>